<dbReference type="PANTHER" id="PTHR33992">
    <property type="entry name" value="RIBONUCLEASE P PROTEIN COMPONENT"/>
    <property type="match status" value="1"/>
</dbReference>
<dbReference type="GO" id="GO:0004526">
    <property type="term" value="F:ribonuclease P activity"/>
    <property type="evidence" value="ECO:0007669"/>
    <property type="project" value="UniProtKB-UniRule"/>
</dbReference>
<protein>
    <recommendedName>
        <fullName evidence="6 7">Ribonuclease P protein component</fullName>
        <shortName evidence="6">RNase P protein</shortName>
        <shortName evidence="6">RNaseP protein</shortName>
        <ecNumber evidence="6 7">3.1.26.5</ecNumber>
    </recommendedName>
    <alternativeName>
        <fullName evidence="6">Protein C5</fullName>
    </alternativeName>
</protein>
<dbReference type="GO" id="GO:0030677">
    <property type="term" value="C:ribonuclease P complex"/>
    <property type="evidence" value="ECO:0007669"/>
    <property type="project" value="TreeGrafter"/>
</dbReference>
<reference evidence="12 13" key="2">
    <citation type="submission" date="2023-05" db="EMBL/GenBank/DDBJ databases">
        <title>Cataloging the Phylogenetic Diversity of Human Bladder Bacteria.</title>
        <authorList>
            <person name="Du J."/>
        </authorList>
    </citation>
    <scope>NUCLEOTIDE SEQUENCE [LARGE SCALE GENOMIC DNA]</scope>
    <source>
        <strain evidence="9 12">UMB6972</strain>
        <strain evidence="8 13">UMB9230</strain>
    </source>
</reference>
<dbReference type="Pfam" id="PF00825">
    <property type="entry name" value="Ribonuclease_P"/>
    <property type="match status" value="1"/>
</dbReference>
<evidence type="ECO:0000256" key="3">
    <source>
        <dbReference type="ARBA" id="ARBA00022759"/>
    </source>
</evidence>
<dbReference type="GO" id="GO:0042781">
    <property type="term" value="F:3'-tRNA processing endoribonuclease activity"/>
    <property type="evidence" value="ECO:0007669"/>
    <property type="project" value="TreeGrafter"/>
</dbReference>
<dbReference type="AlphaFoldDB" id="A0A2I1KNX8"/>
<comment type="function">
    <text evidence="6">RNaseP catalyzes the removal of the 5'-leader sequence from pre-tRNA to produce the mature 5'-terminus. It can also cleave other RNA substrates such as 4.5S RNA. The protein component plays an auxiliary but essential role in vivo by binding to the 5'-leader sequence and broadening the substrate specificity of the ribozyme.</text>
</comment>
<keyword evidence="1 6" id="KW-0819">tRNA processing</keyword>
<organism evidence="10 11">
    <name type="scientific">Gardnerella vaginalis</name>
    <dbReference type="NCBI Taxonomy" id="2702"/>
    <lineage>
        <taxon>Bacteria</taxon>
        <taxon>Bacillati</taxon>
        <taxon>Actinomycetota</taxon>
        <taxon>Actinomycetes</taxon>
        <taxon>Bifidobacteriales</taxon>
        <taxon>Bifidobacteriaceae</taxon>
        <taxon>Gardnerella</taxon>
    </lineage>
</organism>
<evidence type="ECO:0000313" key="12">
    <source>
        <dbReference type="Proteomes" id="UP001238969"/>
    </source>
</evidence>
<keyword evidence="5 6" id="KW-0694">RNA-binding</keyword>
<dbReference type="InterPro" id="IPR000100">
    <property type="entry name" value="RNase_P"/>
</dbReference>
<evidence type="ECO:0000313" key="13">
    <source>
        <dbReference type="Proteomes" id="UP001240561"/>
    </source>
</evidence>
<dbReference type="EMBL" id="JASOLZ010000004">
    <property type="protein sequence ID" value="MDK6861759.1"/>
    <property type="molecule type" value="Genomic_DNA"/>
</dbReference>
<dbReference type="EMBL" id="JASOGJ010000004">
    <property type="protein sequence ID" value="MDK6695693.1"/>
    <property type="molecule type" value="Genomic_DNA"/>
</dbReference>
<evidence type="ECO:0000256" key="5">
    <source>
        <dbReference type="ARBA" id="ARBA00022884"/>
    </source>
</evidence>
<comment type="similarity">
    <text evidence="6">Belongs to the RnpA family.</text>
</comment>
<dbReference type="InterPro" id="IPR014721">
    <property type="entry name" value="Ribsml_uS5_D2-typ_fold_subgr"/>
</dbReference>
<dbReference type="PANTHER" id="PTHR33992:SF1">
    <property type="entry name" value="RIBONUCLEASE P PROTEIN COMPONENT"/>
    <property type="match status" value="1"/>
</dbReference>
<evidence type="ECO:0000256" key="2">
    <source>
        <dbReference type="ARBA" id="ARBA00022722"/>
    </source>
</evidence>
<evidence type="ECO:0000256" key="4">
    <source>
        <dbReference type="ARBA" id="ARBA00022801"/>
    </source>
</evidence>
<comment type="caution">
    <text evidence="10">The sequence shown here is derived from an EMBL/GenBank/DDBJ whole genome shotgun (WGS) entry which is preliminary data.</text>
</comment>
<evidence type="ECO:0000313" key="10">
    <source>
        <dbReference type="EMBL" id="RFT30433.1"/>
    </source>
</evidence>
<dbReference type="NCBIfam" id="TIGR00188">
    <property type="entry name" value="rnpA"/>
    <property type="match status" value="1"/>
</dbReference>
<dbReference type="GeneID" id="45577394"/>
<dbReference type="RefSeq" id="WP_004120215.1">
    <property type="nucleotide sequence ID" value="NZ_CP033836.1"/>
</dbReference>
<dbReference type="GO" id="GO:0000049">
    <property type="term" value="F:tRNA binding"/>
    <property type="evidence" value="ECO:0007669"/>
    <property type="project" value="UniProtKB-UniRule"/>
</dbReference>
<dbReference type="InterPro" id="IPR020568">
    <property type="entry name" value="Ribosomal_Su5_D2-typ_SF"/>
</dbReference>
<keyword evidence="2 6" id="KW-0540">Nuclease</keyword>
<evidence type="ECO:0000256" key="7">
    <source>
        <dbReference type="NCBIfam" id="TIGR00188"/>
    </source>
</evidence>
<reference evidence="10 11" key="1">
    <citation type="submission" date="2017-07" db="EMBL/GenBank/DDBJ databases">
        <title>A comparative genomics approach to explaining the enigmatic role of Gardnerella vaginalis in the vaginal microbiome.</title>
        <authorList>
            <person name="Vancuren S.J."/>
            <person name="Hill J.E."/>
        </authorList>
    </citation>
    <scope>NUCLEOTIDE SEQUENCE [LARGE SCALE GENOMIC DNA]</scope>
    <source>
        <strain evidence="10 11">WP023</strain>
    </source>
</reference>
<comment type="subunit">
    <text evidence="6">Consists of a catalytic RNA component (M1 or rnpB) and a protein subunit.</text>
</comment>
<name>A0A2I1KNX8_GARVA</name>
<evidence type="ECO:0000313" key="9">
    <source>
        <dbReference type="EMBL" id="MDK6861759.1"/>
    </source>
</evidence>
<dbReference type="SUPFAM" id="SSF54211">
    <property type="entry name" value="Ribosomal protein S5 domain 2-like"/>
    <property type="match status" value="1"/>
</dbReference>
<evidence type="ECO:0000313" key="8">
    <source>
        <dbReference type="EMBL" id="MDK6695693.1"/>
    </source>
</evidence>
<accession>A0A2I1KNX8</accession>
<dbReference type="HAMAP" id="MF_00227">
    <property type="entry name" value="RNase_P"/>
    <property type="match status" value="1"/>
</dbReference>
<comment type="catalytic activity">
    <reaction evidence="6">
        <text>Endonucleolytic cleavage of RNA, removing 5'-extranucleotides from tRNA precursor.</text>
        <dbReference type="EC" id="3.1.26.5"/>
    </reaction>
</comment>
<keyword evidence="4 6" id="KW-0378">Hydrolase</keyword>
<proteinExistence type="inferred from homology"/>
<keyword evidence="3 6" id="KW-0255">Endonuclease</keyword>
<gene>
    <name evidence="6 10" type="primary">rnpA</name>
    <name evidence="10" type="ORF">CG405_00520</name>
    <name evidence="8" type="ORF">QP177_03825</name>
    <name evidence="9" type="ORF">QP355_03775</name>
</gene>
<dbReference type="EMBL" id="NNRU01000001">
    <property type="protein sequence ID" value="RFT30433.1"/>
    <property type="molecule type" value="Genomic_DNA"/>
</dbReference>
<dbReference type="Proteomes" id="UP000258379">
    <property type="component" value="Unassembled WGS sequence"/>
</dbReference>
<dbReference type="GO" id="GO:0001682">
    <property type="term" value="P:tRNA 5'-leader removal"/>
    <property type="evidence" value="ECO:0007669"/>
    <property type="project" value="UniProtKB-UniRule"/>
</dbReference>
<dbReference type="EC" id="3.1.26.5" evidence="6 7"/>
<sequence>MDRLKSHRDFVAVLKKRRKVCSRDIVAHYDMRVCVTVLDALNEDRKVSPDDIATGFENTPAAFCDTLKQPQKNDVALRLGLAVSKSVGKAVIRNKVKRRFRVIAKEHESLLPYGCDVVLRAKPTAAQSSFDSLNEQIKKIFGKIAKNLQDQNQFMQTMCLKTSEDSDSKASSQEQ</sequence>
<dbReference type="Proteomes" id="UP001240561">
    <property type="component" value="Unassembled WGS sequence"/>
</dbReference>
<evidence type="ECO:0000256" key="1">
    <source>
        <dbReference type="ARBA" id="ARBA00022694"/>
    </source>
</evidence>
<evidence type="ECO:0000313" key="11">
    <source>
        <dbReference type="Proteomes" id="UP000258379"/>
    </source>
</evidence>
<dbReference type="Proteomes" id="UP001238969">
    <property type="component" value="Unassembled WGS sequence"/>
</dbReference>
<evidence type="ECO:0000256" key="6">
    <source>
        <dbReference type="HAMAP-Rule" id="MF_00227"/>
    </source>
</evidence>
<dbReference type="Gene3D" id="3.30.230.10">
    <property type="match status" value="1"/>
</dbReference>